<evidence type="ECO:0000256" key="12">
    <source>
        <dbReference type="ARBA" id="ARBA00032092"/>
    </source>
</evidence>
<proteinExistence type="inferred from homology"/>
<dbReference type="UniPathway" id="UPA00159">
    <property type="reaction ID" value="UER00275"/>
</dbReference>
<feature type="non-terminal residue" evidence="15">
    <location>
        <position position="209"/>
    </location>
</feature>
<dbReference type="InterPro" id="IPR015963">
    <property type="entry name" value="Uridylate_kinase_bac"/>
</dbReference>
<gene>
    <name evidence="15" type="primary">pyrH</name>
    <name evidence="15" type="ORF">WCH_BZ12730</name>
</gene>
<keyword evidence="6" id="KW-0963">Cytoplasm</keyword>
<dbReference type="GO" id="GO:0005524">
    <property type="term" value="F:ATP binding"/>
    <property type="evidence" value="ECO:0007669"/>
    <property type="project" value="UniProtKB-KW"/>
</dbReference>
<reference evidence="15" key="1">
    <citation type="submission" date="2011-05" db="EMBL/GenBank/DDBJ databases">
        <title>Unity in variety -- the pan-genome of the Chlamydiae.</title>
        <authorList>
            <person name="Collingro A."/>
            <person name="Tischler P."/>
            <person name="Weinmaier T."/>
            <person name="Penz T."/>
            <person name="Heinz E."/>
            <person name="Brunham R.C."/>
            <person name="Read T.D."/>
            <person name="Bavoil P.M."/>
            <person name="Sachse K."/>
            <person name="Kahane S."/>
            <person name="Friedman M.G."/>
            <person name="Rattei T."/>
            <person name="Myers G.S.A."/>
            <person name="Horn M."/>
        </authorList>
    </citation>
    <scope>NUCLEOTIDE SEQUENCE</scope>
    <source>
        <strain evidence="15">2032/99</strain>
    </source>
</reference>
<protein>
    <recommendedName>
        <fullName evidence="5">Uridylate kinase</fullName>
        <ecNumber evidence="4">2.7.4.22</ecNumber>
    </recommendedName>
    <alternativeName>
        <fullName evidence="12">Uridine monophosphate kinase</fullName>
    </alternativeName>
</protein>
<keyword evidence="8" id="KW-0547">Nucleotide-binding</keyword>
<dbReference type="HAMAP" id="MF_01220_B">
    <property type="entry name" value="PyrH_B"/>
    <property type="match status" value="1"/>
</dbReference>
<dbReference type="InterPro" id="IPR036393">
    <property type="entry name" value="AceGlu_kinase-like_sf"/>
</dbReference>
<comment type="pathway">
    <text evidence="2">Pyrimidine metabolism; CTP biosynthesis via de novo pathway; UDP from UMP (UMPK route): step 1/1.</text>
</comment>
<evidence type="ECO:0000256" key="11">
    <source>
        <dbReference type="ARBA" id="ARBA00022975"/>
    </source>
</evidence>
<name>F8LAJ6_9BACT</name>
<dbReference type="GO" id="GO:0033862">
    <property type="term" value="F:UMP kinase activity"/>
    <property type="evidence" value="ECO:0007669"/>
    <property type="project" value="UniProtKB-EC"/>
</dbReference>
<keyword evidence="7 15" id="KW-0808">Transferase</keyword>
<evidence type="ECO:0000313" key="15">
    <source>
        <dbReference type="EMBL" id="CCB90506.1"/>
    </source>
</evidence>
<dbReference type="EC" id="2.7.4.22" evidence="4"/>
<evidence type="ECO:0000256" key="1">
    <source>
        <dbReference type="ARBA" id="ARBA00004496"/>
    </source>
</evidence>
<evidence type="ECO:0000256" key="5">
    <source>
        <dbReference type="ARBA" id="ARBA00016403"/>
    </source>
</evidence>
<evidence type="ECO:0000256" key="3">
    <source>
        <dbReference type="ARBA" id="ARBA00007614"/>
    </source>
</evidence>
<evidence type="ECO:0000256" key="9">
    <source>
        <dbReference type="ARBA" id="ARBA00022777"/>
    </source>
</evidence>
<dbReference type="FunFam" id="3.40.1160.10:FF:000001">
    <property type="entry name" value="Uridylate kinase"/>
    <property type="match status" value="1"/>
</dbReference>
<dbReference type="Gene3D" id="3.40.1160.10">
    <property type="entry name" value="Acetylglutamate kinase-like"/>
    <property type="match status" value="1"/>
</dbReference>
<dbReference type="PANTHER" id="PTHR42833:SF4">
    <property type="entry name" value="URIDYLATE KINASE PUMPKIN, CHLOROPLASTIC"/>
    <property type="match status" value="1"/>
</dbReference>
<keyword evidence="9 15" id="KW-0418">Kinase</keyword>
<dbReference type="EMBL" id="FR872618">
    <property type="protein sequence ID" value="CCB90506.1"/>
    <property type="molecule type" value="Genomic_DNA"/>
</dbReference>
<keyword evidence="11" id="KW-0665">Pyrimidine biosynthesis</keyword>
<sequence>MSLPNNPYKRILLKISGETLMGSQHFGISQEACEQLAKSIDKMRNSGLQVAVVIGGGNIFRGIHLENLGLERTPADQMGMLATMINGIALQQALGQINCKAIVMSSLSCPGLVDNFDLRRAIDHLENENVIIFVGGTGNPYFTTDTAAALRASEIQADIILKATKVDGVYDKDPMIYQDAKKFETLTYSKALSDNLKVMDATAIAMCRN</sequence>
<evidence type="ECO:0000256" key="7">
    <source>
        <dbReference type="ARBA" id="ARBA00022679"/>
    </source>
</evidence>
<dbReference type="GO" id="GO:0044210">
    <property type="term" value="P:'de novo' CTP biosynthetic process"/>
    <property type="evidence" value="ECO:0007669"/>
    <property type="project" value="UniProtKB-UniPathway"/>
</dbReference>
<dbReference type="PIRSF" id="PIRSF005650">
    <property type="entry name" value="Uridylate_kin"/>
    <property type="match status" value="1"/>
</dbReference>
<dbReference type="PANTHER" id="PTHR42833">
    <property type="entry name" value="URIDYLATE KINASE"/>
    <property type="match status" value="1"/>
</dbReference>
<dbReference type="GO" id="GO:0006225">
    <property type="term" value="P:UDP biosynthetic process"/>
    <property type="evidence" value="ECO:0007669"/>
    <property type="project" value="TreeGrafter"/>
</dbReference>
<dbReference type="AlphaFoldDB" id="F8LAJ6"/>
<evidence type="ECO:0000256" key="2">
    <source>
        <dbReference type="ARBA" id="ARBA00004791"/>
    </source>
</evidence>
<dbReference type="Pfam" id="PF00696">
    <property type="entry name" value="AA_kinase"/>
    <property type="match status" value="1"/>
</dbReference>
<accession>F8LAJ6</accession>
<dbReference type="InterPro" id="IPR001048">
    <property type="entry name" value="Asp/Glu/Uridylate_kinase"/>
</dbReference>
<dbReference type="NCBIfam" id="TIGR02075">
    <property type="entry name" value="pyrH_bact"/>
    <property type="match status" value="1"/>
</dbReference>
<dbReference type="SUPFAM" id="SSF53633">
    <property type="entry name" value="Carbamate kinase-like"/>
    <property type="match status" value="1"/>
</dbReference>
<feature type="domain" description="Aspartate/glutamate/uridylate kinase" evidence="14">
    <location>
        <begin position="9"/>
        <end position="209"/>
    </location>
</feature>
<organism evidence="15">
    <name type="scientific">Waddlia chondrophila 2032/99</name>
    <dbReference type="NCBI Taxonomy" id="765953"/>
    <lineage>
        <taxon>Bacteria</taxon>
        <taxon>Pseudomonadati</taxon>
        <taxon>Chlamydiota</taxon>
        <taxon>Chlamydiia</taxon>
        <taxon>Parachlamydiales</taxon>
        <taxon>Waddliaceae</taxon>
        <taxon>Waddlia</taxon>
    </lineage>
</organism>
<comment type="similarity">
    <text evidence="3">Belongs to the UMP kinase family.</text>
</comment>
<keyword evidence="10" id="KW-0067">ATP-binding</keyword>
<evidence type="ECO:0000259" key="14">
    <source>
        <dbReference type="Pfam" id="PF00696"/>
    </source>
</evidence>
<comment type="subcellular location">
    <subcellularLocation>
        <location evidence="1">Cytoplasm</location>
    </subcellularLocation>
</comment>
<dbReference type="InterPro" id="IPR011817">
    <property type="entry name" value="Uridylate_kinase"/>
</dbReference>
<evidence type="ECO:0000256" key="4">
    <source>
        <dbReference type="ARBA" id="ARBA00012899"/>
    </source>
</evidence>
<comment type="catalytic activity">
    <reaction evidence="13">
        <text>UMP + ATP = UDP + ADP</text>
        <dbReference type="Rhea" id="RHEA:24400"/>
        <dbReference type="ChEBI" id="CHEBI:30616"/>
        <dbReference type="ChEBI" id="CHEBI:57865"/>
        <dbReference type="ChEBI" id="CHEBI:58223"/>
        <dbReference type="ChEBI" id="CHEBI:456216"/>
        <dbReference type="EC" id="2.7.4.22"/>
    </reaction>
</comment>
<evidence type="ECO:0000256" key="8">
    <source>
        <dbReference type="ARBA" id="ARBA00022741"/>
    </source>
</evidence>
<dbReference type="GO" id="GO:0005737">
    <property type="term" value="C:cytoplasm"/>
    <property type="evidence" value="ECO:0007669"/>
    <property type="project" value="UniProtKB-SubCell"/>
</dbReference>
<evidence type="ECO:0000256" key="6">
    <source>
        <dbReference type="ARBA" id="ARBA00022490"/>
    </source>
</evidence>
<dbReference type="CDD" id="cd04254">
    <property type="entry name" value="AAK_UMPK-PyrH-Ec"/>
    <property type="match status" value="1"/>
</dbReference>
<evidence type="ECO:0000256" key="10">
    <source>
        <dbReference type="ARBA" id="ARBA00022840"/>
    </source>
</evidence>
<evidence type="ECO:0000256" key="13">
    <source>
        <dbReference type="ARBA" id="ARBA00047767"/>
    </source>
</evidence>